<feature type="region of interest" description="Disordered" evidence="2">
    <location>
        <begin position="1839"/>
        <end position="1888"/>
    </location>
</feature>
<keyword evidence="3" id="KW-1133">Transmembrane helix</keyword>
<feature type="compositionally biased region" description="Basic and acidic residues" evidence="2">
    <location>
        <begin position="288"/>
        <end position="302"/>
    </location>
</feature>
<feature type="compositionally biased region" description="Basic and acidic residues" evidence="2">
    <location>
        <begin position="1601"/>
        <end position="1635"/>
    </location>
</feature>
<feature type="compositionally biased region" description="Low complexity" evidence="2">
    <location>
        <begin position="1262"/>
        <end position="1279"/>
    </location>
</feature>
<feature type="compositionally biased region" description="Low complexity" evidence="2">
    <location>
        <begin position="1166"/>
        <end position="1179"/>
    </location>
</feature>
<feature type="compositionally biased region" description="Low complexity" evidence="2">
    <location>
        <begin position="1041"/>
        <end position="1081"/>
    </location>
</feature>
<feature type="compositionally biased region" description="Basic and acidic residues" evidence="2">
    <location>
        <begin position="1850"/>
        <end position="1860"/>
    </location>
</feature>
<feature type="region of interest" description="Disordered" evidence="2">
    <location>
        <begin position="288"/>
        <end position="339"/>
    </location>
</feature>
<feature type="compositionally biased region" description="Basic and acidic residues" evidence="2">
    <location>
        <begin position="1446"/>
        <end position="1455"/>
    </location>
</feature>
<evidence type="ECO:0000313" key="4">
    <source>
        <dbReference type="EMBL" id="KOB88501.1"/>
    </source>
</evidence>
<feature type="transmembrane region" description="Helical" evidence="3">
    <location>
        <begin position="59"/>
        <end position="78"/>
    </location>
</feature>
<keyword evidence="1" id="KW-0175">Coiled coil</keyword>
<feature type="region of interest" description="Disordered" evidence="2">
    <location>
        <begin position="820"/>
        <end position="869"/>
    </location>
</feature>
<feature type="compositionally biased region" description="Basic residues" evidence="2">
    <location>
        <begin position="1875"/>
        <end position="1888"/>
    </location>
</feature>
<protein>
    <submittedName>
        <fullName evidence="4">Uncharacterized protein</fullName>
    </submittedName>
</protein>
<feature type="coiled-coil region" evidence="1">
    <location>
        <begin position="149"/>
        <end position="176"/>
    </location>
</feature>
<feature type="transmembrane region" description="Helical" evidence="3">
    <location>
        <begin position="84"/>
        <end position="106"/>
    </location>
</feature>
<feature type="compositionally biased region" description="Basic and acidic residues" evidence="2">
    <location>
        <begin position="1565"/>
        <end position="1582"/>
    </location>
</feature>
<organism evidence="4 5">
    <name type="scientific">Plasmodium falciparum (isolate Dd2)</name>
    <dbReference type="NCBI Taxonomy" id="57267"/>
    <lineage>
        <taxon>Eukaryota</taxon>
        <taxon>Sar</taxon>
        <taxon>Alveolata</taxon>
        <taxon>Apicomplexa</taxon>
        <taxon>Aconoidasida</taxon>
        <taxon>Haemosporida</taxon>
        <taxon>Plasmodiidae</taxon>
        <taxon>Plasmodium</taxon>
        <taxon>Plasmodium (Laverania)</taxon>
    </lineage>
</organism>
<accession>A0A0L7M6Q9</accession>
<name>A0A0L7M6Q9_PLAF4</name>
<feature type="compositionally biased region" description="Polar residues" evidence="2">
    <location>
        <begin position="1180"/>
        <end position="1194"/>
    </location>
</feature>
<reference evidence="5" key="1">
    <citation type="submission" date="2006-09" db="EMBL/GenBank/DDBJ databases">
        <title>Annotation of Plasmodium falciparum Dd2.</title>
        <authorList>
            <consortium name="The Broad Institute Genome Sequencing Platform"/>
            <person name="Volkman S.K."/>
            <person name="Neafsey D.E."/>
            <person name="Dash A.P."/>
            <person name="Chitnis C.E."/>
            <person name="Hartl D.L."/>
            <person name="Young S.K."/>
            <person name="Zeng Q."/>
            <person name="Koehrsen M."/>
            <person name="Alvarado L."/>
            <person name="Berlin A."/>
            <person name="Borenstein D."/>
            <person name="Chapman S.B."/>
            <person name="Chen Z."/>
            <person name="Engels R."/>
            <person name="Freedman E."/>
            <person name="Gellesch M."/>
            <person name="Goldberg J."/>
            <person name="Griggs A."/>
            <person name="Gujja S."/>
            <person name="Heilman E.R."/>
            <person name="Heiman D.I."/>
            <person name="Howarth C."/>
            <person name="Jen D."/>
            <person name="Larson L."/>
            <person name="Mehta T."/>
            <person name="Neiman D."/>
            <person name="Park D."/>
            <person name="Pearson M."/>
            <person name="Roberts A."/>
            <person name="Saif S."/>
            <person name="Shea T."/>
            <person name="Shenoy N."/>
            <person name="Sisk P."/>
            <person name="Stolte C."/>
            <person name="Sykes S."/>
            <person name="Walk T."/>
            <person name="White J."/>
            <person name="Yandava C."/>
            <person name="Haas B."/>
            <person name="Henn M.R."/>
            <person name="Nusbaum C."/>
            <person name="Birren B."/>
        </authorList>
    </citation>
    <scope>NUCLEOTIDE SEQUENCE [LARGE SCALE GENOMIC DNA]</scope>
</reference>
<reference evidence="5" key="2">
    <citation type="submission" date="2006-09" db="EMBL/GenBank/DDBJ databases">
        <title>The genome sequence of Plasmodium falciparum Dd2.</title>
        <authorList>
            <consortium name="The Broad Institute Genome Sequencing Platform"/>
            <person name="Birren B."/>
            <person name="Lander E."/>
            <person name="Galagan J."/>
            <person name="Nusbaum C."/>
            <person name="Devon K."/>
            <person name="Henn M."/>
            <person name="Jaffe D."/>
            <person name="Butler J."/>
            <person name="Alvarez P."/>
            <person name="Gnerre S."/>
            <person name="Grabherr M."/>
            <person name="Kleber M."/>
            <person name="Mauceli E."/>
            <person name="Brockman W."/>
            <person name="MacCallum I.A."/>
            <person name="Rounsley S."/>
            <person name="Young S."/>
            <person name="LaButti K."/>
            <person name="Pushparaj V."/>
            <person name="DeCaprio D."/>
            <person name="Crawford M."/>
            <person name="Koehrsen M."/>
            <person name="Engels R."/>
            <person name="Montgomery P."/>
            <person name="Pearson M."/>
            <person name="Howarth C."/>
            <person name="Larson L."/>
            <person name="Luoma S."/>
            <person name="White J."/>
            <person name="Kodira C."/>
            <person name="Zeng Q."/>
            <person name="O'Leary S."/>
            <person name="Yandava C."/>
            <person name="Alvarado L."/>
            <person name="Wirth D."/>
            <person name="Volkman S."/>
            <person name="Hartl D."/>
        </authorList>
    </citation>
    <scope>NUCLEOTIDE SEQUENCE [LARGE SCALE GENOMIC DNA]</scope>
</reference>
<feature type="region of interest" description="Disordered" evidence="2">
    <location>
        <begin position="1601"/>
        <end position="1637"/>
    </location>
</feature>
<feature type="transmembrane region" description="Helical" evidence="3">
    <location>
        <begin position="118"/>
        <end position="141"/>
    </location>
</feature>
<dbReference type="Proteomes" id="UP000054282">
    <property type="component" value="Unassembled WGS sequence"/>
</dbReference>
<keyword evidence="3" id="KW-0472">Membrane</keyword>
<feature type="region of interest" description="Disordered" evidence="2">
    <location>
        <begin position="1446"/>
        <end position="1582"/>
    </location>
</feature>
<feature type="compositionally biased region" description="Basic and acidic residues" evidence="2">
    <location>
        <begin position="1195"/>
        <end position="1204"/>
    </location>
</feature>
<evidence type="ECO:0000256" key="3">
    <source>
        <dbReference type="SAM" id="Phobius"/>
    </source>
</evidence>
<feature type="compositionally biased region" description="Basic and acidic residues" evidence="2">
    <location>
        <begin position="1477"/>
        <end position="1553"/>
    </location>
</feature>
<feature type="compositionally biased region" description="Basic and acidic residues" evidence="2">
    <location>
        <begin position="327"/>
        <end position="339"/>
    </location>
</feature>
<evidence type="ECO:0000313" key="5">
    <source>
        <dbReference type="Proteomes" id="UP000054282"/>
    </source>
</evidence>
<sequence length="1888" mass="221447">MEKNTYDMEKNKYDIEVSENNRFLFNKQRDWPRITFTFLVFVLGIKTVLCILLYMYNNILLFVVFLILCVVSFYGLIVNTIKSLVLYILILSLVLTSISLSFYNIIYIEYISKVFEHAFLSTVLYSTFPLLVMELFVSIAYTCLKKKKKGYIEKQLKELKIAIDNTNEEKDKKNEGKLLSLQIDLEKNQLNTCNKEYKYYLTHYKNKKYICIEKKTDYSSEDEIYAKYIQDKSSDNSYQGYDKSKLINTSNINMLNVKTNKKNVNHSMSSNTIQQDLSFIHSSINKYEKKKEKENKNYDKNKKSSNTNDKSYNITQNDPRKNNQNKEFVDNNNKRNDHNKNNELEQVYYNNPNVHQNNYQLSKNKMNTTELQHDNLFNKINPLSSDNTSSIILNSNNMNKSINKDTYVNMYEKHEKPLMVITQKEENLKKDNVLNTSLSSNNEQNCIIENFIEKNINIQRKDNILYNSLFQKQNQGDNIKKDQKNNQANEIMENNVTPNNLYTNIITIPLPKENQNKTEEKTKIENYKIGLTYDITKQEQIHNYVTNLNEVSQHEKKEENQIEDMNINKNIEHRNNFITHTNNNLNIDEDTKKMQKDIFSAFLKNKEDQQIMDIKSKNDNMEIKRDNIKSKNDNIEIKKDNIKGKNDNMEIKRDNIKGKNDNMEIKRDNIESKKDNMDNMKNQINIKTEHVKDNINKNNFLVTSKEKEHNIDTSLNKHHVLDNINNCHNFNNTNLLNSKTFIEKDIFQNNNIFNEGKNIKEKDIQNIKKSQEKEINNEHTNSNIFTNPLQEATKYLEEKNKKMEYSQKFPFFLNFTNNITSNKDNKEQQNKNYNNDNNNDNNDNNNNDNNNDKNNNKSNTYDHLTSSPSTKNIFFSNNTFLNIKEHKDDIYKEQKQENNKNAKKIKTFNSEPYWKRLEKKDIEEFKHSVNKSYMENISIDEVHQKNEQKEKNILSNSIISNNFTTFLNMKKSEYDHTEKIYEKNQDHLQVDKTNVVQHENKNIPIKVNINNNNNNNNEDNYNIHNDNNIQDPLNGGTSQKNNIIKDNNMNNIHNNNNNNYNYNNGDNGKNINHIKSSNKNNLTKDSFKDNLNMDKTTEKKHTNENVVSSNNKANVSIEVNTNNQNIYETNSNTIFKQRKYFFENLRKEKSSNNIITKYDEKKKHNNNNNINNNDNNSNNSTTQKKVPSNSSFNIKKNENFDVQKKYSLTSKNNNNEDEHMNKEYNTTNTSDQLKMMKHVEDNFYIKDDRMISPSKKIEHNHNTNSNNNNNNNNNVCNNNANHIIEDNKLLNQNKQHIEKNELLNNNYDHNINDKVKDIHQNKDAFSNNKSILDNISSVIPNEKTYNLEKIKNTELVQINNVTLNNFNSTSNSNIINDGENISFHDFVNNKKICSTPKETENLDHLKNVSNVLYESRNDHLLDKPKFTVLKEDVFRTKEGDFIKENVKNIEEKENDEKENEEKENDEKENDGVINDGVKNDGVKNDGVKNDGVKNDGVKNDGVKNDGVKNDGVKNDGVKNDGVKNDGVKNDGVKNDGVKNDGVKNDGVKNDGVKNDGVINDGVENDDVKNEKRPKSLNDSIKNEWKIPLFSNSFKMSSFITSEKEENKNDDKCVDEKKNNNKENETHGFKEHKEPFEQDINEDINLLNKKNEDIEEFQDVIEPTNAAYIKQDTEIIEPFYEYKKQETEIIEVNKEEVIQIELTKSNDIKKEEKDIYSSEDEQNNSKQEELQYYSNKINGDINIDKNISINSENKINNQFEKNIKDDKEQNKIIKEPLEEYKINEHEKNDIKDSAKVHKTDIHTPVLNNEVETQEMLGKSQVGNQDINTFRNNEIKVLENEVKTQENVNKNENNEKEQKFDTTETTNVHQNETNKNKSNKKNNRKKNKKK</sequence>
<evidence type="ECO:0000256" key="1">
    <source>
        <dbReference type="SAM" id="Coils"/>
    </source>
</evidence>
<feature type="compositionally biased region" description="Acidic residues" evidence="2">
    <location>
        <begin position="1456"/>
        <end position="1468"/>
    </location>
</feature>
<feature type="compositionally biased region" description="Low complexity" evidence="2">
    <location>
        <begin position="830"/>
        <end position="849"/>
    </location>
</feature>
<dbReference type="KEGG" id="pfd:PFDG_02518"/>
<feature type="region of interest" description="Disordered" evidence="2">
    <location>
        <begin position="1256"/>
        <end position="1279"/>
    </location>
</feature>
<keyword evidence="3" id="KW-0812">Transmembrane</keyword>
<feature type="region of interest" description="Disordered" evidence="2">
    <location>
        <begin position="1008"/>
        <end position="1088"/>
    </location>
</feature>
<feature type="coiled-coil region" evidence="1">
    <location>
        <begin position="604"/>
        <end position="690"/>
    </location>
</feature>
<feature type="transmembrane region" description="Helical" evidence="3">
    <location>
        <begin position="34"/>
        <end position="54"/>
    </location>
</feature>
<evidence type="ECO:0000256" key="2">
    <source>
        <dbReference type="SAM" id="MobiDB-lite"/>
    </source>
</evidence>
<feature type="compositionally biased region" description="Polar residues" evidence="2">
    <location>
        <begin position="1861"/>
        <end position="1871"/>
    </location>
</feature>
<dbReference type="OMA" id="FITHTNN"/>
<dbReference type="OrthoDB" id="384755at2759"/>
<feature type="compositionally biased region" description="Low complexity" evidence="2">
    <location>
        <begin position="1008"/>
        <end position="1029"/>
    </location>
</feature>
<gene>
    <name evidence="4" type="ORF">PFDG_02518</name>
</gene>
<dbReference type="EMBL" id="GG701662">
    <property type="protein sequence ID" value="KOB88501.1"/>
    <property type="molecule type" value="Genomic_DNA"/>
</dbReference>
<feature type="compositionally biased region" description="Low complexity" evidence="2">
    <location>
        <begin position="304"/>
        <end position="313"/>
    </location>
</feature>
<proteinExistence type="predicted"/>
<feature type="region of interest" description="Disordered" evidence="2">
    <location>
        <begin position="1157"/>
        <end position="1228"/>
    </location>
</feature>